<evidence type="ECO:0000256" key="2">
    <source>
        <dbReference type="ARBA" id="ARBA00022692"/>
    </source>
</evidence>
<evidence type="ECO:0000259" key="12">
    <source>
        <dbReference type="PROSITE" id="PS51092"/>
    </source>
</evidence>
<reference evidence="13" key="1">
    <citation type="submission" date="2025-08" db="UniProtKB">
        <authorList>
            <consortium name="Ensembl"/>
        </authorList>
    </citation>
    <scope>IDENTIFICATION</scope>
</reference>
<dbReference type="PROSITE" id="PS00615">
    <property type="entry name" value="C_TYPE_LECTIN_1"/>
    <property type="match status" value="2"/>
</dbReference>
<dbReference type="SUPFAM" id="SSF56436">
    <property type="entry name" value="C-type lectin-like"/>
    <property type="match status" value="8"/>
</dbReference>
<feature type="transmembrane region" description="Helical" evidence="9">
    <location>
        <begin position="1363"/>
        <end position="1383"/>
    </location>
</feature>
<evidence type="ECO:0000259" key="11">
    <source>
        <dbReference type="PROSITE" id="PS50041"/>
    </source>
</evidence>
<dbReference type="Gene3D" id="2.80.10.50">
    <property type="match status" value="1"/>
</dbReference>
<dbReference type="PANTHER" id="PTHR22803">
    <property type="entry name" value="MANNOSE, PHOSPHOLIPASE, LECTIN RECEPTOR RELATED"/>
    <property type="match status" value="1"/>
</dbReference>
<evidence type="ECO:0000256" key="10">
    <source>
        <dbReference type="SAM" id="SignalP"/>
    </source>
</evidence>
<dbReference type="InterPro" id="IPR016187">
    <property type="entry name" value="CTDL_fold"/>
</dbReference>
<keyword evidence="4 9" id="KW-1133">Transmembrane helix</keyword>
<dbReference type="FunFam" id="3.10.100.10:FF:000025">
    <property type="entry name" value="Mannose receptor C-type 1"/>
    <property type="match status" value="1"/>
</dbReference>
<dbReference type="GO" id="GO:0016020">
    <property type="term" value="C:membrane"/>
    <property type="evidence" value="ECO:0007669"/>
    <property type="project" value="UniProtKB-SubCell"/>
</dbReference>
<evidence type="ECO:0000256" key="6">
    <source>
        <dbReference type="ARBA" id="ARBA00023157"/>
    </source>
</evidence>
<evidence type="ECO:0000256" key="4">
    <source>
        <dbReference type="ARBA" id="ARBA00022989"/>
    </source>
</evidence>
<evidence type="ECO:0000313" key="13">
    <source>
        <dbReference type="Ensembl" id="ENSGWIP00000028244.1"/>
    </source>
</evidence>
<dbReference type="SUPFAM" id="SSF57440">
    <property type="entry name" value="Kringle-like"/>
    <property type="match status" value="1"/>
</dbReference>
<dbReference type="InterPro" id="IPR013806">
    <property type="entry name" value="Kringle-like"/>
</dbReference>
<feature type="domain" description="C-type lectin" evidence="11">
    <location>
        <begin position="217"/>
        <end position="332"/>
    </location>
</feature>
<feature type="domain" description="C-type lectin" evidence="11">
    <location>
        <begin position="928"/>
        <end position="1055"/>
    </location>
</feature>
<comment type="caution">
    <text evidence="8">Lacks conserved residue(s) required for the propagation of feature annotation.</text>
</comment>
<dbReference type="RefSeq" id="XP_028297183.1">
    <property type="nucleotide sequence ID" value="XM_028441382.1"/>
</dbReference>
<feature type="disulfide bond" evidence="8">
    <location>
        <begin position="164"/>
        <end position="190"/>
    </location>
</feature>
<evidence type="ECO:0000256" key="3">
    <source>
        <dbReference type="ARBA" id="ARBA00022737"/>
    </source>
</evidence>
<dbReference type="InterPro" id="IPR050111">
    <property type="entry name" value="C-type_lectin/snaclec_domain"/>
</dbReference>
<dbReference type="SMART" id="SM00059">
    <property type="entry name" value="FN2"/>
    <property type="match status" value="1"/>
</dbReference>
<comment type="subcellular location">
    <subcellularLocation>
        <location evidence="1">Membrane</location>
        <topology evidence="1">Single-pass membrane protein</topology>
    </subcellularLocation>
</comment>
<dbReference type="FunFam" id="3.10.100.10:FF:000014">
    <property type="entry name" value="Macrophage mannose receptor 1"/>
    <property type="match status" value="1"/>
</dbReference>
<dbReference type="InterPro" id="IPR035992">
    <property type="entry name" value="Ricin_B-like_lectins"/>
</dbReference>
<keyword evidence="6 8" id="KW-1015">Disulfide bond</keyword>
<dbReference type="PROSITE" id="PS50231">
    <property type="entry name" value="RICIN_B_LECTIN"/>
    <property type="match status" value="1"/>
</dbReference>
<evidence type="ECO:0000256" key="5">
    <source>
        <dbReference type="ARBA" id="ARBA00023136"/>
    </source>
</evidence>
<dbReference type="InterPro" id="IPR018378">
    <property type="entry name" value="C-type_lectin_CS"/>
</dbReference>
<dbReference type="PROSITE" id="PS51092">
    <property type="entry name" value="FN2_2"/>
    <property type="match status" value="1"/>
</dbReference>
<dbReference type="InterPro" id="IPR001304">
    <property type="entry name" value="C-type_lectin-like"/>
</dbReference>
<feature type="domain" description="C-type lectin" evidence="11">
    <location>
        <begin position="1077"/>
        <end position="1188"/>
    </location>
</feature>
<sequence length="1431" mass="162293">MSASHRRMLTPRITLAAFLFFFPASHCSQPNDSPFILTNKATGFCLVKKSNRCLDLRWTTGNRIFVTSSRKCLGAQGKSVGSEVSLYDCDDRSDLQKWECKNGTLLALKGQELYIQVKADESIALSKTVGPNNLLTISGTASGACTRTHRELYTIEGNAFGKICMFPFMYKDRWFGDCITYDSSSKRLWCAVETKYEREQWGYCPTSSREHWAKNLVTGAYYQINSQSALNWSQAQTSCKQQMASLVSITDPNEQAYITALLGSGKKKLWLGLVMDPEHGWQWTNAKPFRYLRWDTGNPLPNPGHNCAVLDSSGQYLWQSSTCSKKMGYICYKDGTPPTPPIYFEQGFCASPWIPYNGHCFHLHRTLQTWSDAQRECRKEGGDLVSIRNVEDHSFVISQLGYASTDELWIGLNDRKTEGLFEWSDHSAVTFTSWQYGAPAVSTDTEDCVLITGENGNWADRTCDEKHGFICMKQSSTESTGEEVEMDLGCKMGWKRHGSYCYFVGTETKTFDEAKEDCKTSGSYLADVSNGVDNAFLVSLVGWRPERHFWIGLSNMENMDLFKWTNSDTVKFTHWNAQMPGYEQGCVAMTSGLLAGLWDLLPCSNKTKYICKHLAEGAVSTVPPPTQTPPKCAEGWIKLQSRNACYKFFTGPRSQEKTWFEAKDFCRAIGGDLLSIHSSVEQAVGRGGRAWIGLHVPESGTGYVWSDGTPLNFQHWQEGEPNNFNNAESCVEFTIYNWDDSGSWNDAHCETYNDWLCQIRAGATPKPPPNDTSVDFNTTADGWLEWRGNQYYINRYSKSMEEARHFCQQKHGDLATINSKEENTFLWKQISRTYGSFYFGLSVDLDGSFWWMDGTPMSFQRWDENQPNSNVFDENCVSMSYHMGFWSTCNCGKELQSFCKRRSSPPVNTTVAPTVPPKGGCPIKWVKFGSKCYSIVSDRKITWEDARKQCIMMRGLLVSIPSRSVQAFLVTQLIDALNTDLWIGLNSLKQDGYYWTDGKSRQFTNWGYSKHQRRPGSFYQRWNEEDCVVLTTSSSGGVGKWLIKSCNDTYGFVCHKNVDASIPADSETIDPNIYTRLGNDSIKVVTQNLTWDEAKKRCDGEKANLASLRNEWTRAHIELLVLNLKAPLWIGLNKKKTGDYFRYVDGWHLNFANWAPGEPGREKPCVYLDVSGKWMTDFCNQTMYSVCMQSTDVPPTESTSFPGNCPTDTEVDYQQSYTWLPFRGHCYLFVHDEIEWADAASSCVRHGGFLASIEDPDEQKFIQSNIEAFQGSQSSFWIGLFKTYQGTWLWLDKTVVDYTNWAPEEPDSDYGSVRTTDGAWSSGRKWHDRPYICKTAKVILPDADPQPEPQIDHNSRGRVHTTFVVVLIITITSTLMVVGFLLYKKSPRLLPTFENPLYFNSEHSPPDVVDTNKMIEIAENSEPVPTPILTL</sequence>
<keyword evidence="10" id="KW-0732">Signal</keyword>
<feature type="domain" description="C-type lectin" evidence="11">
    <location>
        <begin position="641"/>
        <end position="758"/>
    </location>
</feature>
<feature type="domain" description="C-type lectin" evidence="11">
    <location>
        <begin position="1222"/>
        <end position="1334"/>
    </location>
</feature>
<dbReference type="CTD" id="559502"/>
<feature type="domain" description="C-type lectin" evidence="11">
    <location>
        <begin position="356"/>
        <end position="472"/>
    </location>
</feature>
<keyword evidence="7" id="KW-0325">Glycoprotein</keyword>
<feature type="domain" description="C-type lectin" evidence="11">
    <location>
        <begin position="786"/>
        <end position="900"/>
    </location>
</feature>
<evidence type="ECO:0000256" key="7">
    <source>
        <dbReference type="ARBA" id="ARBA00023180"/>
    </source>
</evidence>
<name>A0A8C5GCE6_GOUWI</name>
<dbReference type="Pfam" id="PF00059">
    <property type="entry name" value="Lectin_C"/>
    <property type="match status" value="8"/>
</dbReference>
<accession>A0A8C5GCE6</accession>
<gene>
    <name evidence="13" type="primary">mrc1b</name>
</gene>
<dbReference type="OrthoDB" id="6356110at2759"/>
<feature type="chain" id="PRO_5034404014" evidence="10">
    <location>
        <begin position="28"/>
        <end position="1431"/>
    </location>
</feature>
<proteinExistence type="predicted"/>
<dbReference type="GeneID" id="114458997"/>
<dbReference type="InterPro" id="IPR036943">
    <property type="entry name" value="FN_type2_sf"/>
</dbReference>
<dbReference type="Ensembl" id="ENSGWIT00000030805.1">
    <property type="protein sequence ID" value="ENSGWIP00000028244.1"/>
    <property type="gene ID" value="ENSGWIG00000013421.1"/>
</dbReference>
<keyword evidence="2 9" id="KW-0812">Transmembrane</keyword>
<keyword evidence="14" id="KW-1185">Reference proteome</keyword>
<evidence type="ECO:0000256" key="9">
    <source>
        <dbReference type="SAM" id="Phobius"/>
    </source>
</evidence>
<feature type="signal peptide" evidence="10">
    <location>
        <begin position="1"/>
        <end position="27"/>
    </location>
</feature>
<dbReference type="PROSITE" id="PS50041">
    <property type="entry name" value="C_TYPE_LECTIN_2"/>
    <property type="match status" value="8"/>
</dbReference>
<keyword evidence="3" id="KW-0677">Repeat</keyword>
<dbReference type="InterPro" id="IPR000562">
    <property type="entry name" value="FN_type2_dom"/>
</dbReference>
<dbReference type="CDD" id="cd00062">
    <property type="entry name" value="FN2"/>
    <property type="match status" value="1"/>
</dbReference>
<reference evidence="13" key="2">
    <citation type="submission" date="2025-09" db="UniProtKB">
        <authorList>
            <consortium name="Ensembl"/>
        </authorList>
    </citation>
    <scope>IDENTIFICATION</scope>
</reference>
<feature type="domain" description="C-type lectin" evidence="11">
    <location>
        <begin position="497"/>
        <end position="612"/>
    </location>
</feature>
<dbReference type="SMART" id="SM00034">
    <property type="entry name" value="CLECT"/>
    <property type="match status" value="8"/>
</dbReference>
<evidence type="ECO:0000313" key="14">
    <source>
        <dbReference type="Proteomes" id="UP000694680"/>
    </source>
</evidence>
<evidence type="ECO:0000256" key="8">
    <source>
        <dbReference type="PROSITE-ProRule" id="PRU00479"/>
    </source>
</evidence>
<dbReference type="Proteomes" id="UP000694680">
    <property type="component" value="Unassembled WGS sequence"/>
</dbReference>
<dbReference type="Gene3D" id="2.10.10.10">
    <property type="entry name" value="Fibronectin, type II, collagen-binding"/>
    <property type="match status" value="1"/>
</dbReference>
<dbReference type="Pfam" id="PF00040">
    <property type="entry name" value="fn2"/>
    <property type="match status" value="1"/>
</dbReference>
<dbReference type="Gene3D" id="3.10.100.10">
    <property type="entry name" value="Mannose-Binding Protein A, subunit A"/>
    <property type="match status" value="8"/>
</dbReference>
<organism evidence="13 14">
    <name type="scientific">Gouania willdenowi</name>
    <name type="common">Blunt-snouted clingfish</name>
    <name type="synonym">Lepadogaster willdenowi</name>
    <dbReference type="NCBI Taxonomy" id="441366"/>
    <lineage>
        <taxon>Eukaryota</taxon>
        <taxon>Metazoa</taxon>
        <taxon>Chordata</taxon>
        <taxon>Craniata</taxon>
        <taxon>Vertebrata</taxon>
        <taxon>Euteleostomi</taxon>
        <taxon>Actinopterygii</taxon>
        <taxon>Neopterygii</taxon>
        <taxon>Teleostei</taxon>
        <taxon>Neoteleostei</taxon>
        <taxon>Acanthomorphata</taxon>
        <taxon>Ovalentaria</taxon>
        <taxon>Blenniimorphae</taxon>
        <taxon>Blenniiformes</taxon>
        <taxon>Gobiesocoidei</taxon>
        <taxon>Gobiesocidae</taxon>
        <taxon>Gobiesocinae</taxon>
        <taxon>Gouania</taxon>
    </lineage>
</organism>
<evidence type="ECO:0000256" key="1">
    <source>
        <dbReference type="ARBA" id="ARBA00004167"/>
    </source>
</evidence>
<feature type="domain" description="Fibronectin type-II" evidence="12">
    <location>
        <begin position="159"/>
        <end position="206"/>
    </location>
</feature>
<dbReference type="InterPro" id="IPR016186">
    <property type="entry name" value="C-type_lectin-like/link_sf"/>
</dbReference>
<dbReference type="CDD" id="cd00037">
    <property type="entry name" value="CLECT"/>
    <property type="match status" value="6"/>
</dbReference>
<protein>
    <submittedName>
        <fullName evidence="13">Macrophage mannose receptor 1-like</fullName>
    </submittedName>
</protein>
<dbReference type="SUPFAM" id="SSF50370">
    <property type="entry name" value="Ricin B-like lectins"/>
    <property type="match status" value="1"/>
</dbReference>
<keyword evidence="5 9" id="KW-0472">Membrane</keyword>